<dbReference type="AlphaFoldDB" id="A0A6N7QVI4"/>
<evidence type="ECO:0000259" key="3">
    <source>
        <dbReference type="PROSITE" id="PS51186"/>
    </source>
</evidence>
<dbReference type="Pfam" id="PF00583">
    <property type="entry name" value="Acetyltransf_1"/>
    <property type="match status" value="1"/>
</dbReference>
<dbReference type="InterPro" id="IPR016181">
    <property type="entry name" value="Acyl_CoA_acyltransferase"/>
</dbReference>
<name>A0A6N7QVI4_9BACI</name>
<dbReference type="RefSeq" id="WP_163578449.1">
    <property type="nucleotide sequence ID" value="NZ_JBHUMW010000058.1"/>
</dbReference>
<dbReference type="PANTHER" id="PTHR43420">
    <property type="entry name" value="ACETYLTRANSFERASE"/>
    <property type="match status" value="1"/>
</dbReference>
<dbReference type="PROSITE" id="PS51186">
    <property type="entry name" value="GNAT"/>
    <property type="match status" value="1"/>
</dbReference>
<keyword evidence="1 4" id="KW-0808">Transferase</keyword>
<reference evidence="4 5" key="1">
    <citation type="submission" date="2019-10" db="EMBL/GenBank/DDBJ databases">
        <title>Gracilibacillus salitolerans sp. nov., a moderate halophile isolated from a saline soil in northwest China.</title>
        <authorList>
            <person name="Gan L."/>
        </authorList>
    </citation>
    <scope>NUCLEOTIDE SEQUENCE [LARGE SCALE GENOMIC DNA]</scope>
    <source>
        <strain evidence="4 5">TP2-8</strain>
    </source>
</reference>
<accession>A0A6N7QVI4</accession>
<sequence length="147" mass="16959">MAELIVPMSMNTVEQCIELYRNVFNNEPWNETWTVEDAKERLIDLVKTPKFLGFLLYEKDDLVGFIAGNSKQSDKGLTFYIAELCVHNQVQGKGYGSRLLQYLENELKERNIQSLYLLTAKGGAAEAFYIKNNFVENQERVVIKKNL</sequence>
<evidence type="ECO:0000256" key="1">
    <source>
        <dbReference type="ARBA" id="ARBA00022679"/>
    </source>
</evidence>
<dbReference type="CDD" id="cd04301">
    <property type="entry name" value="NAT_SF"/>
    <property type="match status" value="1"/>
</dbReference>
<keyword evidence="2" id="KW-0012">Acyltransferase</keyword>
<dbReference type="GO" id="GO:0016747">
    <property type="term" value="F:acyltransferase activity, transferring groups other than amino-acyl groups"/>
    <property type="evidence" value="ECO:0007669"/>
    <property type="project" value="InterPro"/>
</dbReference>
<dbReference type="EMBL" id="WJEE01000005">
    <property type="protein sequence ID" value="MRI65554.1"/>
    <property type="molecule type" value="Genomic_DNA"/>
</dbReference>
<dbReference type="InterPro" id="IPR000182">
    <property type="entry name" value="GNAT_dom"/>
</dbReference>
<comment type="caution">
    <text evidence="4">The sequence shown here is derived from an EMBL/GenBank/DDBJ whole genome shotgun (WGS) entry which is preliminary data.</text>
</comment>
<dbReference type="SUPFAM" id="SSF55729">
    <property type="entry name" value="Acyl-CoA N-acyltransferases (Nat)"/>
    <property type="match status" value="1"/>
</dbReference>
<proteinExistence type="predicted"/>
<evidence type="ECO:0000256" key="2">
    <source>
        <dbReference type="ARBA" id="ARBA00023315"/>
    </source>
</evidence>
<gene>
    <name evidence="4" type="ORF">GH885_04220</name>
</gene>
<dbReference type="Proteomes" id="UP000435187">
    <property type="component" value="Unassembled WGS sequence"/>
</dbReference>
<dbReference type="Gene3D" id="3.40.630.30">
    <property type="match status" value="1"/>
</dbReference>
<evidence type="ECO:0000313" key="5">
    <source>
        <dbReference type="Proteomes" id="UP000435187"/>
    </source>
</evidence>
<protein>
    <submittedName>
        <fullName evidence="4">GNAT family N-acetyltransferase</fullName>
    </submittedName>
</protein>
<feature type="domain" description="N-acetyltransferase" evidence="3">
    <location>
        <begin position="3"/>
        <end position="147"/>
    </location>
</feature>
<organism evidence="4 5">
    <name type="scientific">Gracilibacillus thailandensis</name>
    <dbReference type="NCBI Taxonomy" id="563735"/>
    <lineage>
        <taxon>Bacteria</taxon>
        <taxon>Bacillati</taxon>
        <taxon>Bacillota</taxon>
        <taxon>Bacilli</taxon>
        <taxon>Bacillales</taxon>
        <taxon>Bacillaceae</taxon>
        <taxon>Gracilibacillus</taxon>
    </lineage>
</organism>
<dbReference type="InterPro" id="IPR050680">
    <property type="entry name" value="YpeA/RimI_acetyltransf"/>
</dbReference>
<keyword evidence="5" id="KW-1185">Reference proteome</keyword>
<evidence type="ECO:0000313" key="4">
    <source>
        <dbReference type="EMBL" id="MRI65554.1"/>
    </source>
</evidence>